<dbReference type="InterPro" id="IPR025874">
    <property type="entry name" value="DZR"/>
</dbReference>
<evidence type="ECO:0008006" key="5">
    <source>
        <dbReference type="Google" id="ProtNLM"/>
    </source>
</evidence>
<protein>
    <recommendedName>
        <fullName evidence="5">Antifreeze protein type I</fullName>
    </recommendedName>
</protein>
<dbReference type="RefSeq" id="WP_096047587.1">
    <property type="nucleotide sequence ID" value="NZ_CP023275.1"/>
</dbReference>
<dbReference type="Pfam" id="PF13421">
    <property type="entry name" value="Band_7_1"/>
    <property type="match status" value="1"/>
</dbReference>
<evidence type="ECO:0000313" key="4">
    <source>
        <dbReference type="Proteomes" id="UP000217349"/>
    </source>
</evidence>
<name>A0A290HGZ4_9BACT</name>
<evidence type="ECO:0000313" key="3">
    <source>
        <dbReference type="EMBL" id="ATB70783.1"/>
    </source>
</evidence>
<dbReference type="OrthoDB" id="9764015at2"/>
<dbReference type="CDD" id="cd03408">
    <property type="entry name" value="SPFH_like_u1"/>
    <property type="match status" value="1"/>
</dbReference>
<organism evidence="3 4">
    <name type="scientific">Sulfurospirillum diekertiae</name>
    <dbReference type="NCBI Taxonomy" id="1854492"/>
    <lineage>
        <taxon>Bacteria</taxon>
        <taxon>Pseudomonadati</taxon>
        <taxon>Campylobacterota</taxon>
        <taxon>Epsilonproteobacteria</taxon>
        <taxon>Campylobacterales</taxon>
        <taxon>Sulfurospirillaceae</taxon>
        <taxon>Sulfurospirillum</taxon>
    </lineage>
</organism>
<dbReference type="Pfam" id="PF12773">
    <property type="entry name" value="DZR"/>
    <property type="match status" value="2"/>
</dbReference>
<feature type="domain" description="DZANK-type" evidence="1">
    <location>
        <begin position="361"/>
        <end position="404"/>
    </location>
</feature>
<feature type="domain" description="DZANK-type" evidence="1">
    <location>
        <begin position="302"/>
        <end position="354"/>
    </location>
</feature>
<reference evidence="4" key="1">
    <citation type="submission" date="2017-09" db="EMBL/GenBank/DDBJ databases">
        <title>The complete genome of Sulfurospirillum sp. JPD-1.</title>
        <authorList>
            <person name="Goris T."/>
        </authorList>
    </citation>
    <scope>NUCLEOTIDE SEQUENCE [LARGE SCALE GENOMIC DNA]</scope>
    <source>
        <strain evidence="4">JPD-1</strain>
    </source>
</reference>
<dbReference type="PANTHER" id="PTHR37826">
    <property type="entry name" value="FLOTILLIN BAND_7_5 DOMAIN PROTEIN"/>
    <property type="match status" value="1"/>
</dbReference>
<accession>A0A290HGZ4</accession>
<sequence>MAVVDLVKWNGNPNILAWKFPSEELSTWTQLIVNETQEAYVVKEGVYQGPFGAGRHTLSTENIPLLRSLIGIPFGGKSPFTAEVWYVNRATNLDIRWGTPDPIQLQDPKYQLMIPVRAFGQYGIKTTDAKKFLLKLVGTLSGFDVNTMSDYFKGVLTTKIKTGIANAIIKNGHSVLEISTELEVLSNMLKDSLIPEMEEYGIGLTQFNIHSINVPEDDPAVISLKTALAKRTEMGLLGFNYQQERSFDVMQTAAGNEGSAGSVMGAGLGMGMGVGMGLPFGNAFAQITPNMQPNMAQTQIICQKCNTANPVGTKFCGNCGAMLTVVSNEPNRQPITCDKCNAIIPHGSKFCPNCADPVNNCPVCGEDNPDGAKQCRRCGNSMPVACSSCNTTIPNGIKFCPECGKKTTPLCVKCGSDLSIGAKFCNACGEAQ</sequence>
<gene>
    <name evidence="3" type="ORF">SJPD1_2694</name>
</gene>
<proteinExistence type="predicted"/>
<dbReference type="SUPFAM" id="SSF117892">
    <property type="entry name" value="Band 7/SPFH domain"/>
    <property type="match status" value="1"/>
</dbReference>
<dbReference type="KEGG" id="sulj:SJPD1_2694"/>
<dbReference type="InterPro" id="IPR036013">
    <property type="entry name" value="Band_7/SPFH_dom_sf"/>
</dbReference>
<dbReference type="Proteomes" id="UP000217349">
    <property type="component" value="Chromosome"/>
</dbReference>
<evidence type="ECO:0000259" key="2">
    <source>
        <dbReference type="Pfam" id="PF13421"/>
    </source>
</evidence>
<dbReference type="PANTHER" id="PTHR37826:SF2">
    <property type="entry name" value="ZINC-RIBBON DOMAIN-CONTAINING PROTEIN"/>
    <property type="match status" value="1"/>
</dbReference>
<dbReference type="AlphaFoldDB" id="A0A290HGZ4"/>
<evidence type="ECO:0000259" key="1">
    <source>
        <dbReference type="Pfam" id="PF12773"/>
    </source>
</evidence>
<dbReference type="EMBL" id="CP023275">
    <property type="protein sequence ID" value="ATB70783.1"/>
    <property type="molecule type" value="Genomic_DNA"/>
</dbReference>
<feature type="domain" description="SPFH" evidence="2">
    <location>
        <begin position="18"/>
        <end position="226"/>
    </location>
</feature>
<dbReference type="InterPro" id="IPR033880">
    <property type="entry name" value="SPFH_YdjI"/>
</dbReference>